<reference evidence="1 2" key="1">
    <citation type="submission" date="2023-09" db="EMBL/GenBank/DDBJ databases">
        <title>Aquirufa genomes.</title>
        <authorList>
            <person name="Pitt A."/>
        </authorList>
    </citation>
    <scope>NUCLEOTIDE SEQUENCE [LARGE SCALE GENOMIC DNA]</scope>
    <source>
        <strain evidence="1 2">LEOWEIH-7C</strain>
    </source>
</reference>
<comment type="caution">
    <text evidence="1">The sequence shown here is derived from an EMBL/GenBank/DDBJ whole genome shotgun (WGS) entry which is preliminary data.</text>
</comment>
<dbReference type="Proteomes" id="UP001249959">
    <property type="component" value="Unassembled WGS sequence"/>
</dbReference>
<keyword evidence="2" id="KW-1185">Reference proteome</keyword>
<evidence type="ECO:0000313" key="1">
    <source>
        <dbReference type="EMBL" id="MDU0808986.1"/>
    </source>
</evidence>
<organism evidence="1 2">
    <name type="scientific">Aquirufa regiilacus</name>
    <dbReference type="NCBI Taxonomy" id="3024868"/>
    <lineage>
        <taxon>Bacteria</taxon>
        <taxon>Pseudomonadati</taxon>
        <taxon>Bacteroidota</taxon>
        <taxon>Cytophagia</taxon>
        <taxon>Cytophagales</taxon>
        <taxon>Flectobacillaceae</taxon>
        <taxon>Aquirufa</taxon>
    </lineage>
</organism>
<proteinExistence type="predicted"/>
<gene>
    <name evidence="1" type="ORF">PQG45_08060</name>
</gene>
<accession>A0ABU3TSZ1</accession>
<evidence type="ECO:0000313" key="2">
    <source>
        <dbReference type="Proteomes" id="UP001249959"/>
    </source>
</evidence>
<dbReference type="RefSeq" id="WP_316070662.1">
    <property type="nucleotide sequence ID" value="NZ_JAVNWW010000003.1"/>
</dbReference>
<protein>
    <submittedName>
        <fullName evidence="1">Uncharacterized protein</fullName>
    </submittedName>
</protein>
<name>A0ABU3TSZ1_9BACT</name>
<sequence>MQKKVNVFHLSLFMPVLFWLVAKPISFVKADQAKVKTEKQQKTIQVAEQHVYQTSSSTQLDFPQDFVFPSLQVILTKVSSTAIKLPSVVHRTQFMRILLTQFIATLAP</sequence>
<dbReference type="EMBL" id="JAVNWW010000003">
    <property type="protein sequence ID" value="MDU0808986.1"/>
    <property type="molecule type" value="Genomic_DNA"/>
</dbReference>